<sequence length="295" mass="34586">MMYYRRKILLSIFEAFGGQLSKISLQKLLLLFTKYQEKPAYEFVPHRFGCFSFQANWDLQALKTYGKIKDTAKGWELTNETFFRNELTVEDKNRVSHLFRTYENFSADELMRETYIKFPYYAIRSEKASEILNSAELSRVLKQKPIKEKTALFTLGYEGITIEKYFNKLLLNDVKVLCDVRRNPLSQKVGFSKNQLKSVCDALDITYIHIPQLGIPSEKRQSLNSQKDYDALFLDYEANYLINQSESVSAIFDILEKNKRIALTCFEASFCQCHRSKVAKAITKLENWKYELIHL</sequence>
<name>A0A316DUX0_9BACT</name>
<dbReference type="AlphaFoldDB" id="A0A316DUX0"/>
<dbReference type="OrthoDB" id="9810084at2"/>
<dbReference type="RefSeq" id="WP_109744281.1">
    <property type="nucleotide sequence ID" value="NZ_QGGO01000022.1"/>
</dbReference>
<dbReference type="PANTHER" id="PTHR39337:SF1">
    <property type="entry name" value="BLR5642 PROTEIN"/>
    <property type="match status" value="1"/>
</dbReference>
<organism evidence="1 2">
    <name type="scientific">Arcicella aurantiaca</name>
    <dbReference type="NCBI Taxonomy" id="591202"/>
    <lineage>
        <taxon>Bacteria</taxon>
        <taxon>Pseudomonadati</taxon>
        <taxon>Bacteroidota</taxon>
        <taxon>Cytophagia</taxon>
        <taxon>Cytophagales</taxon>
        <taxon>Flectobacillaceae</taxon>
        <taxon>Arcicella</taxon>
    </lineage>
</organism>
<accession>A0A316DUX0</accession>
<proteinExistence type="predicted"/>
<comment type="caution">
    <text evidence="1">The sequence shown here is derived from an EMBL/GenBank/DDBJ whole genome shotgun (WGS) entry which is preliminary data.</text>
</comment>
<protein>
    <submittedName>
        <fullName evidence="1">Uncharacterized protein DUF488</fullName>
    </submittedName>
</protein>
<keyword evidence="2" id="KW-1185">Reference proteome</keyword>
<dbReference type="Pfam" id="PF04343">
    <property type="entry name" value="DUF488"/>
    <property type="match status" value="1"/>
</dbReference>
<dbReference type="EMBL" id="QGGO01000022">
    <property type="protein sequence ID" value="PWK21881.1"/>
    <property type="molecule type" value="Genomic_DNA"/>
</dbReference>
<reference evidence="1 2" key="1">
    <citation type="submission" date="2018-05" db="EMBL/GenBank/DDBJ databases">
        <title>Genomic Encyclopedia of Archaeal and Bacterial Type Strains, Phase II (KMG-II): from individual species to whole genera.</title>
        <authorList>
            <person name="Goeker M."/>
        </authorList>
    </citation>
    <scope>NUCLEOTIDE SEQUENCE [LARGE SCALE GENOMIC DNA]</scope>
    <source>
        <strain evidence="1 2">DSM 22214</strain>
    </source>
</reference>
<evidence type="ECO:0000313" key="1">
    <source>
        <dbReference type="EMBL" id="PWK21881.1"/>
    </source>
</evidence>
<dbReference type="Proteomes" id="UP000245489">
    <property type="component" value="Unassembled WGS sequence"/>
</dbReference>
<dbReference type="InterPro" id="IPR007438">
    <property type="entry name" value="DUF488"/>
</dbReference>
<evidence type="ECO:0000313" key="2">
    <source>
        <dbReference type="Proteomes" id="UP000245489"/>
    </source>
</evidence>
<dbReference type="PANTHER" id="PTHR39337">
    <property type="entry name" value="BLR5642 PROTEIN"/>
    <property type="match status" value="1"/>
</dbReference>
<gene>
    <name evidence="1" type="ORF">LV89_03594</name>
</gene>